<protein>
    <recommendedName>
        <fullName evidence="1">Protein kinase domain-containing protein</fullName>
    </recommendedName>
</protein>
<dbReference type="AlphaFoldDB" id="A0AAD4TGK6"/>
<dbReference type="Gene3D" id="3.30.200.20">
    <property type="entry name" value="Phosphorylase Kinase, domain 1"/>
    <property type="match status" value="1"/>
</dbReference>
<sequence>MNRIAGFFGSKLQSNSQTANSNLHIFDFEEIKTATDNFSREMIISEDKSGKTYRGVIAGKQVPVMIKILNLDVIQGSEEEWLESLMSLAQNAQLKHPSLVKLEGYCCKDEHRVIVYEFLRRGSLGDNLFHVADSETLTWTQRLIVASETAECLAFLLRTDKSTIAKTIECINTSSIFVDNEYKPKLMHFKPLLDGHGLVGGEPRQLPTVDSLPLDSGAEVHSNVENDAIYRYGIVLLEILTGSPSTISRTKSNTGQNLIKWNGRELKYPRDIINAMDEKLEGQYSKSSARIAGTLAYYCLRQDLINKRHTIVSVLEVMKLLKESNAALAGENSTHNEHHGEQKSKKK</sequence>
<dbReference type="GO" id="GO:0005524">
    <property type="term" value="F:ATP binding"/>
    <property type="evidence" value="ECO:0007669"/>
    <property type="project" value="InterPro"/>
</dbReference>
<dbReference type="GO" id="GO:0004672">
    <property type="term" value="F:protein kinase activity"/>
    <property type="evidence" value="ECO:0007669"/>
    <property type="project" value="InterPro"/>
</dbReference>
<proteinExistence type="predicted"/>
<comment type="caution">
    <text evidence="2">The sequence shown here is derived from an EMBL/GenBank/DDBJ whole genome shotgun (WGS) entry which is preliminary data.</text>
</comment>
<dbReference type="InterPro" id="IPR001245">
    <property type="entry name" value="Ser-Thr/Tyr_kinase_cat_dom"/>
</dbReference>
<dbReference type="EMBL" id="JAJJMB010001716">
    <property type="protein sequence ID" value="KAI3955752.1"/>
    <property type="molecule type" value="Genomic_DNA"/>
</dbReference>
<dbReference type="PROSITE" id="PS50011">
    <property type="entry name" value="PROTEIN_KINASE_DOM"/>
    <property type="match status" value="1"/>
</dbReference>
<reference evidence="2" key="1">
    <citation type="submission" date="2022-04" db="EMBL/GenBank/DDBJ databases">
        <title>A functionally conserved STORR gene fusion in Papaver species that diverged 16.8 million years ago.</title>
        <authorList>
            <person name="Catania T."/>
        </authorList>
    </citation>
    <scope>NUCLEOTIDE SEQUENCE</scope>
    <source>
        <strain evidence="2">S-188037</strain>
    </source>
</reference>
<feature type="domain" description="Protein kinase" evidence="1">
    <location>
        <begin position="38"/>
        <end position="321"/>
    </location>
</feature>
<evidence type="ECO:0000313" key="3">
    <source>
        <dbReference type="Proteomes" id="UP001202328"/>
    </source>
</evidence>
<dbReference type="Proteomes" id="UP001202328">
    <property type="component" value="Unassembled WGS sequence"/>
</dbReference>
<dbReference type="Gene3D" id="1.10.510.10">
    <property type="entry name" value="Transferase(Phosphotransferase) domain 1"/>
    <property type="match status" value="1"/>
</dbReference>
<keyword evidence="3" id="KW-1185">Reference proteome</keyword>
<dbReference type="Pfam" id="PF07714">
    <property type="entry name" value="PK_Tyr_Ser-Thr"/>
    <property type="match status" value="1"/>
</dbReference>
<evidence type="ECO:0000313" key="2">
    <source>
        <dbReference type="EMBL" id="KAI3955752.1"/>
    </source>
</evidence>
<organism evidence="2 3">
    <name type="scientific">Papaver atlanticum</name>
    <dbReference type="NCBI Taxonomy" id="357466"/>
    <lineage>
        <taxon>Eukaryota</taxon>
        <taxon>Viridiplantae</taxon>
        <taxon>Streptophyta</taxon>
        <taxon>Embryophyta</taxon>
        <taxon>Tracheophyta</taxon>
        <taxon>Spermatophyta</taxon>
        <taxon>Magnoliopsida</taxon>
        <taxon>Ranunculales</taxon>
        <taxon>Papaveraceae</taxon>
        <taxon>Papaveroideae</taxon>
        <taxon>Papaver</taxon>
    </lineage>
</organism>
<dbReference type="InterPro" id="IPR011009">
    <property type="entry name" value="Kinase-like_dom_sf"/>
</dbReference>
<accession>A0AAD4TGK6</accession>
<dbReference type="InterPro" id="IPR000719">
    <property type="entry name" value="Prot_kinase_dom"/>
</dbReference>
<gene>
    <name evidence="2" type="ORF">MKW98_006112</name>
</gene>
<evidence type="ECO:0000259" key="1">
    <source>
        <dbReference type="PROSITE" id="PS50011"/>
    </source>
</evidence>
<name>A0AAD4TGK6_9MAGN</name>
<dbReference type="SUPFAM" id="SSF56112">
    <property type="entry name" value="Protein kinase-like (PK-like)"/>
    <property type="match status" value="1"/>
</dbReference>
<dbReference type="PANTHER" id="PTHR45621">
    <property type="entry name" value="OS01G0588500 PROTEIN-RELATED"/>
    <property type="match status" value="1"/>
</dbReference>
<dbReference type="InterPro" id="IPR050823">
    <property type="entry name" value="Plant_Ser_Thr_Prot_Kinase"/>
</dbReference>